<protein>
    <recommendedName>
        <fullName evidence="1">DUF5894 domain-containing protein</fullName>
    </recommendedName>
</protein>
<dbReference type="EMBL" id="MH046811">
    <property type="protein sequence ID" value="AZL89755.1"/>
    <property type="molecule type" value="Genomic_DNA"/>
</dbReference>
<proteinExistence type="predicted"/>
<gene>
    <name evidence="2" type="ORF">Mb0910</name>
</gene>
<sequence length="221" mass="25855">MDTIFDMIRPILDTISSTWYFNMFQQSIHKESTLDPSIDSPIIGKNIKSLTQILTESEIIPGQILLVEINNNNEQRAVCAWATFNKFSCRPIRSDYFHDLGIFQCTNCKCYFSKIIANKYSNYVDCPNICGAYYDDDIDDSYVRYCGPAFNAVIIGKRLPMLSKKEIKGYHFNQRFSIIDIKLLDNIKDRNVKILNLVDFDDIYQDEYNDKYYFRNIDSNL</sequence>
<evidence type="ECO:0000313" key="2">
    <source>
        <dbReference type="EMBL" id="AZL89755.1"/>
    </source>
</evidence>
<feature type="domain" description="DUF5894" evidence="1">
    <location>
        <begin position="51"/>
        <end position="106"/>
    </location>
</feature>
<dbReference type="InterPro" id="IPR045413">
    <property type="entry name" value="DUF5894"/>
</dbReference>
<name>A0A3S8UY67_9VIRU</name>
<accession>A0A3S8UY67</accession>
<reference evidence="2" key="1">
    <citation type="submission" date="2018-03" db="EMBL/GenBank/DDBJ databases">
        <title>Draft genome sequences of Megaviruse, new member of the family Mimiviridae isolated from water in Shanghai, China.</title>
        <authorList>
            <person name="Xia Y."/>
        </authorList>
    </citation>
    <scope>NUCLEOTIDE SEQUENCE</scope>
    <source>
        <strain evidence="2">SH</strain>
    </source>
</reference>
<organism evidence="2">
    <name type="scientific">Megavirus baoshan</name>
    <dbReference type="NCBI Taxonomy" id="2496520"/>
    <lineage>
        <taxon>Viruses</taxon>
        <taxon>Varidnaviria</taxon>
        <taxon>Bamfordvirae</taxon>
        <taxon>Nucleocytoviricota</taxon>
        <taxon>Megaviricetes</taxon>
        <taxon>Imitervirales</taxon>
        <taxon>Mimiviridae</taxon>
        <taxon>Megamimivirinae</taxon>
        <taxon>Megavirus</taxon>
        <taxon>Megavirus baoshanense</taxon>
    </lineage>
</organism>
<dbReference type="Pfam" id="PF19246">
    <property type="entry name" value="DUF5894"/>
    <property type="match status" value="1"/>
</dbReference>
<evidence type="ECO:0000259" key="1">
    <source>
        <dbReference type="Pfam" id="PF19246"/>
    </source>
</evidence>